<evidence type="ECO:0000313" key="2">
    <source>
        <dbReference type="Proteomes" id="UP000474967"/>
    </source>
</evidence>
<proteinExistence type="predicted"/>
<comment type="caution">
    <text evidence="1">The sequence shown here is derived from an EMBL/GenBank/DDBJ whole genome shotgun (WGS) entry which is preliminary data.</text>
</comment>
<reference evidence="1 2" key="1">
    <citation type="journal article" date="2014" name="J. Microbiol.">
        <title>Diaminobutyricibacter tongyongensis gen. nov., sp. nov. and Homoserinibacter gongjuensis gen. nov., sp. nov. belong to the family Microbacteriaceae.</title>
        <authorList>
            <person name="Kim S.J."/>
            <person name="Ahn J.H."/>
            <person name="Weon H.Y."/>
            <person name="Hamada M."/>
            <person name="Suzuki K."/>
            <person name="Kwon S.W."/>
        </authorList>
    </citation>
    <scope>NUCLEOTIDE SEQUENCE [LARGE SCALE GENOMIC DNA]</scope>
    <source>
        <strain evidence="1 2">NBRC 108724</strain>
    </source>
</reference>
<keyword evidence="2" id="KW-1185">Reference proteome</keyword>
<name>A0A6L9XTP8_9MICO</name>
<gene>
    <name evidence="1" type="ORF">G3T36_02745</name>
</gene>
<dbReference type="AlphaFoldDB" id="A0A6L9XTP8"/>
<accession>A0A6L9XTP8</accession>
<protein>
    <submittedName>
        <fullName evidence="1">Uncharacterized protein</fullName>
    </submittedName>
</protein>
<sequence>MTEPSTADSDPQAFLGDLVASVARTLPAEVLDRVLTVDRPRTLADRIARRPGLIREVRLTGTNEALRLSYDPGPHWKAEWARVYRGATISTHAMTLGEWLTAFAGQVAALAADAAGDSASASRALQTLGIEPAGSEIRVSESTLEGDLLTLPARLGSRVPSEAVAAVGRIAELLVDTLARVAGQGEPELIVRRTAMVYLPDTLRAYLSLPADWAVEHVFPDGTTPARALVAQLGALESAAKRMRDAAVDHDASALLVNGRFLADRFATSRLDLS</sequence>
<dbReference type="RefSeq" id="WP_163287876.1">
    <property type="nucleotide sequence ID" value="NZ_JAAGWY010000001.1"/>
</dbReference>
<dbReference type="Proteomes" id="UP000474967">
    <property type="component" value="Unassembled WGS sequence"/>
</dbReference>
<dbReference type="EMBL" id="JAAGWY010000001">
    <property type="protein sequence ID" value="NEN04779.1"/>
    <property type="molecule type" value="Genomic_DNA"/>
</dbReference>
<organism evidence="1 2">
    <name type="scientific">Leifsonia tongyongensis</name>
    <dbReference type="NCBI Taxonomy" id="1268043"/>
    <lineage>
        <taxon>Bacteria</taxon>
        <taxon>Bacillati</taxon>
        <taxon>Actinomycetota</taxon>
        <taxon>Actinomycetes</taxon>
        <taxon>Micrococcales</taxon>
        <taxon>Microbacteriaceae</taxon>
        <taxon>Leifsonia</taxon>
    </lineage>
</organism>
<evidence type="ECO:0000313" key="1">
    <source>
        <dbReference type="EMBL" id="NEN04779.1"/>
    </source>
</evidence>